<name>A0A2S3U468_LACPN</name>
<gene>
    <name evidence="1" type="ORF">S101258_02168</name>
</gene>
<evidence type="ECO:0008006" key="3">
    <source>
        <dbReference type="Google" id="ProtNLM"/>
    </source>
</evidence>
<organism evidence="1 2">
    <name type="scientific">Lactiplantibacillus plantarum subsp. plantarum</name>
    <dbReference type="NCBI Taxonomy" id="337330"/>
    <lineage>
        <taxon>Bacteria</taxon>
        <taxon>Bacillati</taxon>
        <taxon>Bacillota</taxon>
        <taxon>Bacilli</taxon>
        <taxon>Lactobacillales</taxon>
        <taxon>Lactobacillaceae</taxon>
        <taxon>Lactiplantibacillus</taxon>
    </lineage>
</organism>
<comment type="caution">
    <text evidence="1">The sequence shown here is derived from an EMBL/GenBank/DDBJ whole genome shotgun (WGS) entry which is preliminary data.</text>
</comment>
<dbReference type="EMBL" id="NKCZ01000113">
    <property type="protein sequence ID" value="POD82947.1"/>
    <property type="molecule type" value="Genomic_DNA"/>
</dbReference>
<protein>
    <recommendedName>
        <fullName evidence="3">Autoinducer-binding protein</fullName>
    </recommendedName>
</protein>
<dbReference type="AlphaFoldDB" id="A0A2S3U468"/>
<accession>A0A2S3U468</accession>
<evidence type="ECO:0000313" key="1">
    <source>
        <dbReference type="EMBL" id="POD82947.1"/>
    </source>
</evidence>
<evidence type="ECO:0000313" key="2">
    <source>
        <dbReference type="Proteomes" id="UP000236990"/>
    </source>
</evidence>
<reference evidence="1 2" key="1">
    <citation type="submission" date="2017-06" db="EMBL/GenBank/DDBJ databases">
        <title>Genome sequence of Lactobacillus plantarum subsp. plantarum strain SRCM101258.</title>
        <authorList>
            <person name="Cho S.H."/>
        </authorList>
    </citation>
    <scope>NUCLEOTIDE SEQUENCE [LARGE SCALE GENOMIC DNA]</scope>
    <source>
        <strain evidence="1 2">SRCM101258</strain>
    </source>
</reference>
<dbReference type="Proteomes" id="UP000236990">
    <property type="component" value="Unassembled WGS sequence"/>
</dbReference>
<proteinExistence type="predicted"/>
<sequence>MVQWAKRFSETKEPVVLISHNQNRCAGKIVALMMSRLELWGS</sequence>